<protein>
    <submittedName>
        <fullName evidence="1">Uncharacterized protein</fullName>
    </submittedName>
</protein>
<organism evidence="1">
    <name type="scientific">Cucumis melo</name>
    <name type="common">Muskmelon</name>
    <dbReference type="NCBI Taxonomy" id="3656"/>
    <lineage>
        <taxon>Eukaryota</taxon>
        <taxon>Viridiplantae</taxon>
        <taxon>Streptophyta</taxon>
        <taxon>Embryophyta</taxon>
        <taxon>Tracheophyta</taxon>
        <taxon>Spermatophyta</taxon>
        <taxon>Magnoliopsida</taxon>
        <taxon>eudicotyledons</taxon>
        <taxon>Gunneridae</taxon>
        <taxon>Pentapetalae</taxon>
        <taxon>rosids</taxon>
        <taxon>fabids</taxon>
        <taxon>Cucurbitales</taxon>
        <taxon>Cucurbitaceae</taxon>
        <taxon>Benincaseae</taxon>
        <taxon>Cucumis</taxon>
    </lineage>
</organism>
<sequence>MKTLSSLSIVVVSVRHHFHHTISLEYPIFRLQSLRLAISWLHLISHRRPYGFCLGQVMVVYNPLGWIHNDVVRILVNEMCLTNGKKI</sequence>
<dbReference type="AlphaFoldDB" id="A0A9I9EEM0"/>
<name>A0A9I9EEM0_CUCME</name>
<dbReference type="Gramene" id="MELO3C032696.2.1">
    <property type="protein sequence ID" value="MELO3C032696.2.1"/>
    <property type="gene ID" value="MELO3C032696.2"/>
</dbReference>
<accession>A0A9I9EEM0</accession>
<reference evidence="1" key="1">
    <citation type="submission" date="2023-03" db="UniProtKB">
        <authorList>
            <consortium name="EnsemblPlants"/>
        </authorList>
    </citation>
    <scope>IDENTIFICATION</scope>
</reference>
<proteinExistence type="predicted"/>
<evidence type="ECO:0000313" key="1">
    <source>
        <dbReference type="EnsemblPlants" id="MELO3C032696.2.1"/>
    </source>
</evidence>
<dbReference type="EnsemblPlants" id="MELO3C032696.2.1">
    <property type="protein sequence ID" value="MELO3C032696.2.1"/>
    <property type="gene ID" value="MELO3C032696.2"/>
</dbReference>